<dbReference type="RefSeq" id="XP_040757778.1">
    <property type="nucleotide sequence ID" value="XM_040903028.1"/>
</dbReference>
<feature type="region of interest" description="Disordered" evidence="1">
    <location>
        <begin position="277"/>
        <end position="300"/>
    </location>
</feature>
<accession>A0A165B197</accession>
<keyword evidence="3" id="KW-1185">Reference proteome</keyword>
<evidence type="ECO:0000313" key="2">
    <source>
        <dbReference type="EMBL" id="KZT00038.1"/>
    </source>
</evidence>
<name>A0A165B197_9APHY</name>
<protein>
    <submittedName>
        <fullName evidence="2">Uncharacterized protein</fullName>
    </submittedName>
</protein>
<proteinExistence type="predicted"/>
<dbReference type="EMBL" id="KV427700">
    <property type="protein sequence ID" value="KZT00038.1"/>
    <property type="molecule type" value="Genomic_DNA"/>
</dbReference>
<dbReference type="GeneID" id="63820059"/>
<evidence type="ECO:0000313" key="3">
    <source>
        <dbReference type="Proteomes" id="UP000076871"/>
    </source>
</evidence>
<evidence type="ECO:0000256" key="1">
    <source>
        <dbReference type="SAM" id="MobiDB-lite"/>
    </source>
</evidence>
<gene>
    <name evidence="2" type="ORF">LAESUDRAFT_577971</name>
</gene>
<sequence>MSKAAHGHRRVQVERVQSASTAAVHVGKVTRAHRRRAHRSRTFVVQESTNFAFGPSPSMSGSRPCCCQVNHLNRSSPRSIPNTLRSMRGIEGHGKSWMGYVRPRTAVNAVTHSNLERTPWDTAITAHLGPLYHTPNARRSLRLTSPSVASHGQPLWPASTPSQPLIVRTLLDVHRNRSGCNGMASYARMLGMVRCDHRPVARRWRMYGGTRRLIAASSLVQATVLHMFWRRRLRETTAWAKGTSACLVSRALQVCQSRCSQNRDCHGRDHCPMPCSAVQNHEQKDGDKSTRAYPARASCG</sequence>
<dbReference type="AlphaFoldDB" id="A0A165B197"/>
<dbReference type="Proteomes" id="UP000076871">
    <property type="component" value="Unassembled WGS sequence"/>
</dbReference>
<reference evidence="2 3" key="1">
    <citation type="journal article" date="2016" name="Mol. Biol. Evol.">
        <title>Comparative Genomics of Early-Diverging Mushroom-Forming Fungi Provides Insights into the Origins of Lignocellulose Decay Capabilities.</title>
        <authorList>
            <person name="Nagy L.G."/>
            <person name="Riley R."/>
            <person name="Tritt A."/>
            <person name="Adam C."/>
            <person name="Daum C."/>
            <person name="Floudas D."/>
            <person name="Sun H."/>
            <person name="Yadav J.S."/>
            <person name="Pangilinan J."/>
            <person name="Larsson K.H."/>
            <person name="Matsuura K."/>
            <person name="Barry K."/>
            <person name="Labutti K."/>
            <person name="Kuo R."/>
            <person name="Ohm R.A."/>
            <person name="Bhattacharya S.S."/>
            <person name="Shirouzu T."/>
            <person name="Yoshinaga Y."/>
            <person name="Martin F.M."/>
            <person name="Grigoriev I.V."/>
            <person name="Hibbett D.S."/>
        </authorList>
    </citation>
    <scope>NUCLEOTIDE SEQUENCE [LARGE SCALE GENOMIC DNA]</scope>
    <source>
        <strain evidence="2 3">93-53</strain>
    </source>
</reference>
<feature type="compositionally biased region" description="Basic and acidic residues" evidence="1">
    <location>
        <begin position="281"/>
        <end position="290"/>
    </location>
</feature>
<organism evidence="2 3">
    <name type="scientific">Laetiporus sulphureus 93-53</name>
    <dbReference type="NCBI Taxonomy" id="1314785"/>
    <lineage>
        <taxon>Eukaryota</taxon>
        <taxon>Fungi</taxon>
        <taxon>Dikarya</taxon>
        <taxon>Basidiomycota</taxon>
        <taxon>Agaricomycotina</taxon>
        <taxon>Agaricomycetes</taxon>
        <taxon>Polyporales</taxon>
        <taxon>Laetiporus</taxon>
    </lineage>
</organism>
<dbReference type="InParanoid" id="A0A165B197"/>